<dbReference type="EMBL" id="CP030117">
    <property type="protein sequence ID" value="AWX57482.1"/>
    <property type="molecule type" value="Genomic_DNA"/>
</dbReference>
<dbReference type="SUPFAM" id="SSF69279">
    <property type="entry name" value="Phage tail proteins"/>
    <property type="match status" value="1"/>
</dbReference>
<sequence length="371" mass="41349">MSELKLTTDRHTFDDLRQTYNNFHSPALEILVGGKKLISQVGVAITKATINSSLEGKADTFSFSVINAFDTVKWEFRWADDYLVPGNEIEIQLGYGTELSSLFYGHITAVSFACEETPTITVKGMDKSFLLMVDNKSTSWNKKKYSDVVKELGQKYGLSTHVDDTVHTIETITKTVSETDFQFLNRLAKICNYDFFIVGKNLYFRKPLSNMTPVLTLVWGVSLRSFSVDVNIASQASSYTVRWVDNDKTTVLQEAKATSTDIGKLGTNSKTSADLLKAIGDYFDKYESTKKLDSPEEIKAVAKARLNQLAMNLLDGNCEAVGLPEIRAGRYIMLEGMGKKLSQPYYITSVTHTIDVASGYVTTFHVKGNTI</sequence>
<reference evidence="2 3" key="1">
    <citation type="journal article" date="2015" name="Genome Announc.">
        <title>Draft Genome Sequence of Brevibacillus brevis DZQ7, a Plant Growth-Promoting Rhizobacterium with Broad-Spectrum Antimicrobial Activity.</title>
        <authorList>
            <person name="Hou Q."/>
            <person name="Wang C."/>
            <person name="Hou X."/>
            <person name="Xia Z."/>
            <person name="Ye J."/>
            <person name="Liu K."/>
            <person name="Liu H."/>
            <person name="Wang J."/>
            <person name="Guo H."/>
            <person name="Yu X."/>
            <person name="Yang Y."/>
            <person name="Du B."/>
            <person name="Ding Y."/>
        </authorList>
    </citation>
    <scope>NUCLEOTIDE SEQUENCE [LARGE SCALE GENOMIC DNA]</scope>
    <source>
        <strain evidence="2 3">DZQ7</strain>
    </source>
</reference>
<dbReference type="AlphaFoldDB" id="A0A2Z4MLV8"/>
<dbReference type="RefSeq" id="WP_048034035.1">
    <property type="nucleotide sequence ID" value="NZ_CP030117.1"/>
</dbReference>
<feature type="domain" description="YqbQ/XkdQ" evidence="1">
    <location>
        <begin position="50"/>
        <end position="355"/>
    </location>
</feature>
<evidence type="ECO:0000259" key="1">
    <source>
        <dbReference type="Pfam" id="PF24032"/>
    </source>
</evidence>
<gene>
    <name evidence="2" type="ORF">AB432_021680</name>
</gene>
<dbReference type="Proteomes" id="UP000036061">
    <property type="component" value="Chromosome"/>
</dbReference>
<proteinExistence type="predicted"/>
<dbReference type="Pfam" id="PF24032">
    <property type="entry name" value="YQBQ"/>
    <property type="match status" value="1"/>
</dbReference>
<accession>A0A2Z4MLV8</accession>
<evidence type="ECO:0000313" key="2">
    <source>
        <dbReference type="EMBL" id="AWX57482.1"/>
    </source>
</evidence>
<organism evidence="2 3">
    <name type="scientific">Brevibacillus brevis</name>
    <name type="common">Bacillus brevis</name>
    <dbReference type="NCBI Taxonomy" id="1393"/>
    <lineage>
        <taxon>Bacteria</taxon>
        <taxon>Bacillati</taxon>
        <taxon>Bacillota</taxon>
        <taxon>Bacilli</taxon>
        <taxon>Bacillales</taxon>
        <taxon>Paenibacillaceae</taxon>
        <taxon>Brevibacillus</taxon>
    </lineage>
</organism>
<dbReference type="InterPro" id="IPR056937">
    <property type="entry name" value="YqbQ/XkdQ"/>
</dbReference>
<protein>
    <recommendedName>
        <fullName evidence="1">YqbQ/XkdQ domain-containing protein</fullName>
    </recommendedName>
</protein>
<name>A0A2Z4MLV8_BREBE</name>
<evidence type="ECO:0000313" key="3">
    <source>
        <dbReference type="Proteomes" id="UP000036061"/>
    </source>
</evidence>